<keyword evidence="2" id="KW-1185">Reference proteome</keyword>
<gene>
    <name evidence="1" type="ORF">V6N12_075014</name>
</gene>
<protein>
    <submittedName>
        <fullName evidence="1">Uncharacterized protein</fullName>
    </submittedName>
</protein>
<evidence type="ECO:0000313" key="1">
    <source>
        <dbReference type="EMBL" id="KAK8512435.1"/>
    </source>
</evidence>
<proteinExistence type="predicted"/>
<name>A0ABR2BZB7_9ROSI</name>
<comment type="caution">
    <text evidence="1">The sequence shown here is derived from an EMBL/GenBank/DDBJ whole genome shotgun (WGS) entry which is preliminary data.</text>
</comment>
<accession>A0ABR2BZB7</accession>
<evidence type="ECO:0000313" key="2">
    <source>
        <dbReference type="Proteomes" id="UP001472677"/>
    </source>
</evidence>
<dbReference type="Proteomes" id="UP001472677">
    <property type="component" value="Unassembled WGS sequence"/>
</dbReference>
<dbReference type="EMBL" id="JBBPBM010000072">
    <property type="protein sequence ID" value="KAK8512435.1"/>
    <property type="molecule type" value="Genomic_DNA"/>
</dbReference>
<sequence length="251" mass="28980">MQSSIDDGGLGFKDVYQHNRAFLMEIGYQLGLSNIWDELKESVNWNIRGGQQTDFWYDNWLRSYGRPVFECVLDTTPRPTLVSDMVLPNGNWDWDRVQEVANQLATLPLDEWLHGNITGSLVAAVGGVDWGMRFSIFCWLLWKVMCSMVLDGDYVERESVFNQGNRLILEWNVDATVSMRDSGVGRSEFARFLGSGMLLRINLLAWVGDIHSREGSLMFHRDWWPCSLLRNNSIRRSRERHVLRVFKIVAG</sequence>
<organism evidence="1 2">
    <name type="scientific">Hibiscus sabdariffa</name>
    <name type="common">roselle</name>
    <dbReference type="NCBI Taxonomy" id="183260"/>
    <lineage>
        <taxon>Eukaryota</taxon>
        <taxon>Viridiplantae</taxon>
        <taxon>Streptophyta</taxon>
        <taxon>Embryophyta</taxon>
        <taxon>Tracheophyta</taxon>
        <taxon>Spermatophyta</taxon>
        <taxon>Magnoliopsida</taxon>
        <taxon>eudicotyledons</taxon>
        <taxon>Gunneridae</taxon>
        <taxon>Pentapetalae</taxon>
        <taxon>rosids</taxon>
        <taxon>malvids</taxon>
        <taxon>Malvales</taxon>
        <taxon>Malvaceae</taxon>
        <taxon>Malvoideae</taxon>
        <taxon>Hibiscus</taxon>
    </lineage>
</organism>
<reference evidence="1 2" key="1">
    <citation type="journal article" date="2024" name="G3 (Bethesda)">
        <title>Genome assembly of Hibiscus sabdariffa L. provides insights into metabolisms of medicinal natural products.</title>
        <authorList>
            <person name="Kim T."/>
        </authorList>
    </citation>
    <scope>NUCLEOTIDE SEQUENCE [LARGE SCALE GENOMIC DNA]</scope>
    <source>
        <strain evidence="1">TK-2024</strain>
        <tissue evidence="1">Old leaves</tissue>
    </source>
</reference>